<dbReference type="InterPro" id="IPR055270">
    <property type="entry name" value="Glyco_tran_10_C"/>
</dbReference>
<keyword evidence="8" id="KW-1185">Reference proteome</keyword>
<dbReference type="InterPro" id="IPR038577">
    <property type="entry name" value="GT10-like_C_sf"/>
</dbReference>
<evidence type="ECO:0000256" key="3">
    <source>
        <dbReference type="ARBA" id="ARBA00022676"/>
    </source>
</evidence>
<sequence>MEDESYISKFDYSLSYGLDTSIPMVTVSPHFTAQEYHDAKVLPFSEKDGFGEPSAVAAFISNCQDSRSWFGWFNEATGAEKRLAMMKELAKHIPVHSYGSCMNNRHEPKLSDIRATNKQMILRRYKFYLSFENKIVDDYVSEKVFDGLLGGTLPVYRGAESVDKFMPSRTTPAVVKISDFGDDMKALSEYLLTLANDEQEYNKFFQWKTEESSDRFQSMLDMSAYKFTSLCRICQKVFEDQMNLMIR</sequence>
<evidence type="ECO:0000256" key="2">
    <source>
        <dbReference type="ARBA" id="ARBA00008919"/>
    </source>
</evidence>
<evidence type="ECO:0000256" key="1">
    <source>
        <dbReference type="ARBA" id="ARBA00004922"/>
    </source>
</evidence>
<evidence type="ECO:0000259" key="6">
    <source>
        <dbReference type="Pfam" id="PF00852"/>
    </source>
</evidence>
<dbReference type="Proteomes" id="UP001165085">
    <property type="component" value="Unassembled WGS sequence"/>
</dbReference>
<accession>A0A9W7AN93</accession>
<dbReference type="AlphaFoldDB" id="A0A9W7AN93"/>
<dbReference type="GO" id="GO:0008417">
    <property type="term" value="F:fucosyltransferase activity"/>
    <property type="evidence" value="ECO:0007669"/>
    <property type="project" value="InterPro"/>
</dbReference>
<evidence type="ECO:0000313" key="8">
    <source>
        <dbReference type="Proteomes" id="UP001165085"/>
    </source>
</evidence>
<evidence type="ECO:0000256" key="5">
    <source>
        <dbReference type="RuleBase" id="RU003832"/>
    </source>
</evidence>
<dbReference type="EMBL" id="BRXY01000195">
    <property type="protein sequence ID" value="GMH76086.1"/>
    <property type="molecule type" value="Genomic_DNA"/>
</dbReference>
<name>A0A9W7AN93_9STRA</name>
<keyword evidence="5" id="KW-0472">Membrane</keyword>
<keyword evidence="5" id="KW-0812">Transmembrane</keyword>
<dbReference type="InterPro" id="IPR001503">
    <property type="entry name" value="Glyco_trans_10"/>
</dbReference>
<dbReference type="PANTHER" id="PTHR11929">
    <property type="entry name" value="ALPHA- 1,3 -FUCOSYLTRANSFERASE"/>
    <property type="match status" value="1"/>
</dbReference>
<gene>
    <name evidence="7" type="ORF">TrST_g9445</name>
</gene>
<comment type="subcellular location">
    <subcellularLocation>
        <location evidence="5">Golgi apparatus</location>
        <location evidence="5">Golgi stack membrane</location>
        <topology evidence="5">Single-pass type II membrane protein</topology>
    </subcellularLocation>
</comment>
<keyword evidence="4 5" id="KW-0808">Transferase</keyword>
<feature type="domain" description="Fucosyltransferase C-terminal" evidence="6">
    <location>
        <begin position="57"/>
        <end position="241"/>
    </location>
</feature>
<keyword evidence="5" id="KW-0333">Golgi apparatus</keyword>
<comment type="caution">
    <text evidence="7">The sequence shown here is derived from an EMBL/GenBank/DDBJ whole genome shotgun (WGS) entry which is preliminary data.</text>
</comment>
<dbReference type="PANTHER" id="PTHR11929:SF194">
    <property type="entry name" value="ALPHA-(1,3)-FUCOSYLTRANSFERASE 10"/>
    <property type="match status" value="1"/>
</dbReference>
<dbReference type="OrthoDB" id="427096at2759"/>
<dbReference type="Pfam" id="PF00852">
    <property type="entry name" value="Glyco_transf_10"/>
    <property type="match status" value="1"/>
</dbReference>
<comment type="pathway">
    <text evidence="1">Protein modification; protein glycosylation.</text>
</comment>
<organism evidence="7 8">
    <name type="scientific">Triparma strigata</name>
    <dbReference type="NCBI Taxonomy" id="1606541"/>
    <lineage>
        <taxon>Eukaryota</taxon>
        <taxon>Sar</taxon>
        <taxon>Stramenopiles</taxon>
        <taxon>Ochrophyta</taxon>
        <taxon>Bolidophyceae</taxon>
        <taxon>Parmales</taxon>
        <taxon>Triparmaceae</taxon>
        <taxon>Triparma</taxon>
    </lineage>
</organism>
<dbReference type="GO" id="GO:0032580">
    <property type="term" value="C:Golgi cisterna membrane"/>
    <property type="evidence" value="ECO:0007669"/>
    <property type="project" value="UniProtKB-SubCell"/>
</dbReference>
<reference evidence="8" key="1">
    <citation type="journal article" date="2023" name="Commun. Biol.">
        <title>Genome analysis of Parmales, the sister group of diatoms, reveals the evolutionary specialization of diatoms from phago-mixotrophs to photoautotrophs.</title>
        <authorList>
            <person name="Ban H."/>
            <person name="Sato S."/>
            <person name="Yoshikawa S."/>
            <person name="Yamada K."/>
            <person name="Nakamura Y."/>
            <person name="Ichinomiya M."/>
            <person name="Sato N."/>
            <person name="Blanc-Mathieu R."/>
            <person name="Endo H."/>
            <person name="Kuwata A."/>
            <person name="Ogata H."/>
        </authorList>
    </citation>
    <scope>NUCLEOTIDE SEQUENCE [LARGE SCALE GENOMIC DNA]</scope>
    <source>
        <strain evidence="8">NIES 3701</strain>
    </source>
</reference>
<protein>
    <recommendedName>
        <fullName evidence="5">Fucosyltransferase</fullName>
        <ecNumber evidence="5">2.4.1.-</ecNumber>
    </recommendedName>
</protein>
<dbReference type="EC" id="2.4.1.-" evidence="5"/>
<evidence type="ECO:0000256" key="4">
    <source>
        <dbReference type="ARBA" id="ARBA00022679"/>
    </source>
</evidence>
<evidence type="ECO:0000313" key="7">
    <source>
        <dbReference type="EMBL" id="GMH76086.1"/>
    </source>
</evidence>
<dbReference type="SUPFAM" id="SSF53756">
    <property type="entry name" value="UDP-Glycosyltransferase/glycogen phosphorylase"/>
    <property type="match status" value="1"/>
</dbReference>
<dbReference type="Gene3D" id="3.40.50.11660">
    <property type="entry name" value="Glycosyl transferase family 10, C-terminal domain"/>
    <property type="match status" value="1"/>
</dbReference>
<proteinExistence type="inferred from homology"/>
<keyword evidence="3 5" id="KW-0328">Glycosyltransferase</keyword>
<comment type="similarity">
    <text evidence="2 5">Belongs to the glycosyltransferase 10 family.</text>
</comment>